<keyword evidence="1" id="KW-0472">Membrane</keyword>
<proteinExistence type="predicted"/>
<feature type="domain" description="Glycosyltransferase subfamily 4-like N-terminal" evidence="2">
    <location>
        <begin position="68"/>
        <end position="183"/>
    </location>
</feature>
<gene>
    <name evidence="3" type="ORF">ACFOZ7_06555</name>
</gene>
<dbReference type="GeneID" id="71856413"/>
<dbReference type="Proteomes" id="UP001595821">
    <property type="component" value="Unassembled WGS sequence"/>
</dbReference>
<evidence type="ECO:0000313" key="4">
    <source>
        <dbReference type="Proteomes" id="UP001595821"/>
    </source>
</evidence>
<evidence type="ECO:0000256" key="1">
    <source>
        <dbReference type="SAM" id="Phobius"/>
    </source>
</evidence>
<protein>
    <submittedName>
        <fullName evidence="3">Glycosyltransferase family 4 protein</fullName>
    </submittedName>
</protein>
<evidence type="ECO:0000313" key="3">
    <source>
        <dbReference type="EMBL" id="MFC4246657.1"/>
    </source>
</evidence>
<dbReference type="AlphaFoldDB" id="A0ABD5NXI8"/>
<keyword evidence="1" id="KW-0812">Transmembrane</keyword>
<feature type="transmembrane region" description="Helical" evidence="1">
    <location>
        <begin position="82"/>
        <end position="101"/>
    </location>
</feature>
<feature type="transmembrane region" description="Helical" evidence="1">
    <location>
        <begin position="121"/>
        <end position="144"/>
    </location>
</feature>
<dbReference type="EMBL" id="JBHSDJ010000014">
    <property type="protein sequence ID" value="MFC4246657.1"/>
    <property type="molecule type" value="Genomic_DNA"/>
</dbReference>
<name>A0ABD5NXI8_9EURY</name>
<dbReference type="Gene3D" id="3.40.50.2000">
    <property type="entry name" value="Glycogen Phosphorylase B"/>
    <property type="match status" value="1"/>
</dbReference>
<reference evidence="3 4" key="1">
    <citation type="journal article" date="2014" name="Int. J. Syst. Evol. Microbiol.">
        <title>Complete genome sequence of Corynebacterium casei LMG S-19264T (=DSM 44701T), isolated from a smear-ripened cheese.</title>
        <authorList>
            <consortium name="US DOE Joint Genome Institute (JGI-PGF)"/>
            <person name="Walter F."/>
            <person name="Albersmeier A."/>
            <person name="Kalinowski J."/>
            <person name="Ruckert C."/>
        </authorList>
    </citation>
    <scope>NUCLEOTIDE SEQUENCE [LARGE SCALE GENOMIC DNA]</scope>
    <source>
        <strain evidence="3 4">IBRC-M 10912</strain>
    </source>
</reference>
<dbReference type="SUPFAM" id="SSF53756">
    <property type="entry name" value="UDP-Glycosyltransferase/glycogen phosphorylase"/>
    <property type="match status" value="1"/>
</dbReference>
<dbReference type="RefSeq" id="WP_246975537.1">
    <property type="nucleotide sequence ID" value="NZ_CP095398.1"/>
</dbReference>
<evidence type="ECO:0000259" key="2">
    <source>
        <dbReference type="Pfam" id="PF13439"/>
    </source>
</evidence>
<organism evidence="3 4">
    <name type="scientific">Natribaculum luteum</name>
    <dbReference type="NCBI Taxonomy" id="1586232"/>
    <lineage>
        <taxon>Archaea</taxon>
        <taxon>Methanobacteriati</taxon>
        <taxon>Methanobacteriota</taxon>
        <taxon>Stenosarchaea group</taxon>
        <taxon>Halobacteria</taxon>
        <taxon>Halobacteriales</taxon>
        <taxon>Natrialbaceae</taxon>
        <taxon>Natribaculum</taxon>
    </lineage>
</organism>
<comment type="caution">
    <text evidence="3">The sequence shown here is derived from an EMBL/GenBank/DDBJ whole genome shotgun (WGS) entry which is preliminary data.</text>
</comment>
<keyword evidence="1" id="KW-1133">Transmembrane helix</keyword>
<dbReference type="Pfam" id="PF13439">
    <property type="entry name" value="Glyco_transf_4"/>
    <property type="match status" value="1"/>
</dbReference>
<dbReference type="InterPro" id="IPR028098">
    <property type="entry name" value="Glyco_trans_4-like_N"/>
</dbReference>
<sequence>MQIGYICGTIQPQAYSQFLLEQFPEDHTVTVHQFEDRGWTPKKENLRRGAVCSWWSYPFTIATSAWKSEYDLVHIQFEPNNFGSIFGVVLVPFLIGILRLLDVSVVTTLHGPLFGKEEREASVAMLAPRPLFKPMIMPLLLFLYHGIVRLSDRTIVHGEVFRDRLEETFSVPTNSVEVVYHGVPS</sequence>
<accession>A0ABD5NXI8</accession>